<dbReference type="InterPro" id="IPR003735">
    <property type="entry name" value="Metal_Tscrpt_repr"/>
</dbReference>
<keyword evidence="2" id="KW-1185">Reference proteome</keyword>
<dbReference type="GO" id="GO:0046872">
    <property type="term" value="F:metal ion binding"/>
    <property type="evidence" value="ECO:0007669"/>
    <property type="project" value="InterPro"/>
</dbReference>
<protein>
    <recommendedName>
        <fullName evidence="3">Transcriptional regulator</fullName>
    </recommendedName>
</protein>
<organism evidence="1 2">
    <name type="scientific">Oscillochloris trichoides DG-6</name>
    <dbReference type="NCBI Taxonomy" id="765420"/>
    <lineage>
        <taxon>Bacteria</taxon>
        <taxon>Bacillati</taxon>
        <taxon>Chloroflexota</taxon>
        <taxon>Chloroflexia</taxon>
        <taxon>Chloroflexales</taxon>
        <taxon>Chloroflexineae</taxon>
        <taxon>Oscillochloridaceae</taxon>
        <taxon>Oscillochloris</taxon>
    </lineage>
</organism>
<dbReference type="eggNOG" id="COG1937">
    <property type="taxonomic scope" value="Bacteria"/>
</dbReference>
<evidence type="ECO:0000313" key="2">
    <source>
        <dbReference type="Proteomes" id="UP000054010"/>
    </source>
</evidence>
<dbReference type="GO" id="GO:0045892">
    <property type="term" value="P:negative regulation of DNA-templated transcription"/>
    <property type="evidence" value="ECO:0007669"/>
    <property type="project" value="UniProtKB-ARBA"/>
</dbReference>
<name>E1IID5_9CHLR</name>
<dbReference type="PANTHER" id="PTHR33677:SF5">
    <property type="entry name" value="TRANSCRIPTIONAL REPRESSOR FRMR"/>
    <property type="match status" value="1"/>
</dbReference>
<dbReference type="STRING" id="765420.OSCT_3086"/>
<dbReference type="InterPro" id="IPR038390">
    <property type="entry name" value="Metal_Tscrpt_repr_sf"/>
</dbReference>
<dbReference type="AlphaFoldDB" id="E1IID5"/>
<dbReference type="Gene3D" id="1.20.58.1000">
    <property type="entry name" value="Metal-sensitive repressor, helix protomer"/>
    <property type="match status" value="1"/>
</dbReference>
<comment type="caution">
    <text evidence="1">The sequence shown here is derived from an EMBL/GenBank/DDBJ whole genome shotgun (WGS) entry which is preliminary data.</text>
</comment>
<reference evidence="1 2" key="1">
    <citation type="journal article" date="2011" name="J. Bacteriol.">
        <title>Draft genome sequence of the anoxygenic filamentous phototrophic bacterium Oscillochloris trichoides subsp. DG-6.</title>
        <authorList>
            <person name="Kuznetsov B.B."/>
            <person name="Ivanovsky R.N."/>
            <person name="Keppen O.I."/>
            <person name="Sukhacheva M.V."/>
            <person name="Bumazhkin B.K."/>
            <person name="Patutina E.O."/>
            <person name="Beletsky A.V."/>
            <person name="Mardanov A.V."/>
            <person name="Baslerov R.V."/>
            <person name="Panteleeva A.N."/>
            <person name="Kolganova T.V."/>
            <person name="Ravin N.V."/>
            <person name="Skryabin K.G."/>
        </authorList>
    </citation>
    <scope>NUCLEOTIDE SEQUENCE [LARGE SCALE GENOMIC DNA]</scope>
    <source>
        <strain evidence="1 2">DG-6</strain>
    </source>
</reference>
<accession>E1IID5</accession>
<evidence type="ECO:0008006" key="3">
    <source>
        <dbReference type="Google" id="ProtNLM"/>
    </source>
</evidence>
<dbReference type="HOGENOM" id="CLU_130332_1_1_0"/>
<dbReference type="EMBL" id="ADVR01000133">
    <property type="protein sequence ID" value="EFO79010.1"/>
    <property type="molecule type" value="Genomic_DNA"/>
</dbReference>
<dbReference type="PANTHER" id="PTHR33677">
    <property type="entry name" value="TRANSCRIPTIONAL REPRESSOR FRMR-RELATED"/>
    <property type="match status" value="1"/>
</dbReference>
<dbReference type="Proteomes" id="UP000054010">
    <property type="component" value="Unassembled WGS sequence"/>
</dbReference>
<dbReference type="Pfam" id="PF02583">
    <property type="entry name" value="Trns_repr_metal"/>
    <property type="match status" value="1"/>
</dbReference>
<evidence type="ECO:0000313" key="1">
    <source>
        <dbReference type="EMBL" id="EFO79010.1"/>
    </source>
</evidence>
<sequence>MEAAMADQVRPLSPERREDVMVRLRRIEGQVRGIQRMVEEERDCREIVTQVAAVKSALASVNSQVLRCYAHNCLDSGEEPREKTIADLIHLFEGK</sequence>
<dbReference type="CDD" id="cd10148">
    <property type="entry name" value="CsoR-like_DUF156"/>
    <property type="match status" value="1"/>
</dbReference>
<proteinExistence type="predicted"/>
<dbReference type="GO" id="GO:0003677">
    <property type="term" value="F:DNA binding"/>
    <property type="evidence" value="ECO:0007669"/>
    <property type="project" value="InterPro"/>
</dbReference>
<gene>
    <name evidence="1" type="ORF">OSCT_3086</name>
</gene>